<name>A0A8S3A3M3_9BILA</name>
<evidence type="ECO:0000313" key="3">
    <source>
        <dbReference type="Proteomes" id="UP000681722"/>
    </source>
</evidence>
<accession>A0A8S3A3M3</accession>
<dbReference type="AlphaFoldDB" id="A0A8S3A3M3"/>
<sequence length="21" mass="2566">MIAKLRSTDEKKKTKWKFQKA</sequence>
<comment type="caution">
    <text evidence="2">The sequence shown here is derived from an EMBL/GenBank/DDBJ whole genome shotgun (WGS) entry which is preliminary data.</text>
</comment>
<protein>
    <submittedName>
        <fullName evidence="2">Uncharacterized protein</fullName>
    </submittedName>
</protein>
<feature type="compositionally biased region" description="Basic and acidic residues" evidence="1">
    <location>
        <begin position="1"/>
        <end position="12"/>
    </location>
</feature>
<evidence type="ECO:0000313" key="2">
    <source>
        <dbReference type="EMBL" id="CAF4666929.1"/>
    </source>
</evidence>
<evidence type="ECO:0000256" key="1">
    <source>
        <dbReference type="SAM" id="MobiDB-lite"/>
    </source>
</evidence>
<dbReference type="EMBL" id="CAJOBC010148412">
    <property type="protein sequence ID" value="CAF4666929.1"/>
    <property type="molecule type" value="Genomic_DNA"/>
</dbReference>
<feature type="non-terminal residue" evidence="2">
    <location>
        <position position="21"/>
    </location>
</feature>
<feature type="region of interest" description="Disordered" evidence="1">
    <location>
        <begin position="1"/>
        <end position="21"/>
    </location>
</feature>
<reference evidence="2" key="1">
    <citation type="submission" date="2021-02" db="EMBL/GenBank/DDBJ databases">
        <authorList>
            <person name="Nowell W R."/>
        </authorList>
    </citation>
    <scope>NUCLEOTIDE SEQUENCE</scope>
</reference>
<organism evidence="2 3">
    <name type="scientific">Didymodactylos carnosus</name>
    <dbReference type="NCBI Taxonomy" id="1234261"/>
    <lineage>
        <taxon>Eukaryota</taxon>
        <taxon>Metazoa</taxon>
        <taxon>Spiralia</taxon>
        <taxon>Gnathifera</taxon>
        <taxon>Rotifera</taxon>
        <taxon>Eurotatoria</taxon>
        <taxon>Bdelloidea</taxon>
        <taxon>Philodinida</taxon>
        <taxon>Philodinidae</taxon>
        <taxon>Didymodactylos</taxon>
    </lineage>
</organism>
<dbReference type="Proteomes" id="UP000681722">
    <property type="component" value="Unassembled WGS sequence"/>
</dbReference>
<gene>
    <name evidence="2" type="ORF">SRO942_LOCUS50781</name>
</gene>
<proteinExistence type="predicted"/>